<gene>
    <name evidence="2" type="ORF">ANANG_G00167360</name>
</gene>
<feature type="transmembrane region" description="Helical" evidence="1">
    <location>
        <begin position="62"/>
        <end position="85"/>
    </location>
</feature>
<dbReference type="EMBL" id="JAFIRN010000008">
    <property type="protein sequence ID" value="KAG5844844.1"/>
    <property type="molecule type" value="Genomic_DNA"/>
</dbReference>
<evidence type="ECO:0000313" key="3">
    <source>
        <dbReference type="Proteomes" id="UP001044222"/>
    </source>
</evidence>
<keyword evidence="3" id="KW-1185">Reference proteome</keyword>
<dbReference type="AlphaFoldDB" id="A0A9D3RVB0"/>
<feature type="transmembrane region" description="Helical" evidence="1">
    <location>
        <begin position="91"/>
        <end position="115"/>
    </location>
</feature>
<feature type="transmembrane region" description="Helical" evidence="1">
    <location>
        <begin position="122"/>
        <end position="144"/>
    </location>
</feature>
<evidence type="ECO:0000256" key="1">
    <source>
        <dbReference type="SAM" id="Phobius"/>
    </source>
</evidence>
<sequence length="147" mass="15493">MLIWASGMIFSSSSRVMKVLPTPLSTLMRRIFSSLGGPKDRPFSFRNSATPRAGRVVPVPELATVMCFAAAVTAVAVVMVAMVVVTVEMVIVVTAAVVELVAGVTVGMVELIAGVTVGMVELVAGVTVGMVELVAGLTLAWWSWLLW</sequence>
<accession>A0A9D3RVB0</accession>
<keyword evidence="1" id="KW-0472">Membrane</keyword>
<proteinExistence type="predicted"/>
<organism evidence="2 3">
    <name type="scientific">Anguilla anguilla</name>
    <name type="common">European freshwater eel</name>
    <name type="synonym">Muraena anguilla</name>
    <dbReference type="NCBI Taxonomy" id="7936"/>
    <lineage>
        <taxon>Eukaryota</taxon>
        <taxon>Metazoa</taxon>
        <taxon>Chordata</taxon>
        <taxon>Craniata</taxon>
        <taxon>Vertebrata</taxon>
        <taxon>Euteleostomi</taxon>
        <taxon>Actinopterygii</taxon>
        <taxon>Neopterygii</taxon>
        <taxon>Teleostei</taxon>
        <taxon>Anguilliformes</taxon>
        <taxon>Anguillidae</taxon>
        <taxon>Anguilla</taxon>
    </lineage>
</organism>
<keyword evidence="1" id="KW-1133">Transmembrane helix</keyword>
<protein>
    <submittedName>
        <fullName evidence="2">Uncharacterized protein</fullName>
    </submittedName>
</protein>
<dbReference type="Proteomes" id="UP001044222">
    <property type="component" value="Chromosome 8"/>
</dbReference>
<evidence type="ECO:0000313" key="2">
    <source>
        <dbReference type="EMBL" id="KAG5844844.1"/>
    </source>
</evidence>
<keyword evidence="1" id="KW-0812">Transmembrane</keyword>
<comment type="caution">
    <text evidence="2">The sequence shown here is derived from an EMBL/GenBank/DDBJ whole genome shotgun (WGS) entry which is preliminary data.</text>
</comment>
<name>A0A9D3RVB0_ANGAN</name>
<reference evidence="2" key="1">
    <citation type="submission" date="2021-01" db="EMBL/GenBank/DDBJ databases">
        <title>A chromosome-scale assembly of European eel, Anguilla anguilla.</title>
        <authorList>
            <person name="Henkel C."/>
            <person name="Jong-Raadsen S.A."/>
            <person name="Dufour S."/>
            <person name="Weltzien F.-A."/>
            <person name="Palstra A.P."/>
            <person name="Pelster B."/>
            <person name="Spaink H.P."/>
            <person name="Van Den Thillart G.E."/>
            <person name="Jansen H."/>
            <person name="Zahm M."/>
            <person name="Klopp C."/>
            <person name="Cedric C."/>
            <person name="Louis A."/>
            <person name="Berthelot C."/>
            <person name="Parey E."/>
            <person name="Roest Crollius H."/>
            <person name="Montfort J."/>
            <person name="Robinson-Rechavi M."/>
            <person name="Bucao C."/>
            <person name="Bouchez O."/>
            <person name="Gislard M."/>
            <person name="Lluch J."/>
            <person name="Milhes M."/>
            <person name="Lampietro C."/>
            <person name="Lopez Roques C."/>
            <person name="Donnadieu C."/>
            <person name="Braasch I."/>
            <person name="Desvignes T."/>
            <person name="Postlethwait J."/>
            <person name="Bobe J."/>
            <person name="Guiguen Y."/>
            <person name="Dirks R."/>
        </authorList>
    </citation>
    <scope>NUCLEOTIDE SEQUENCE</scope>
    <source>
        <strain evidence="2">Tag_6206</strain>
        <tissue evidence="2">Liver</tissue>
    </source>
</reference>